<dbReference type="PANTHER" id="PTHR37314">
    <property type="entry name" value="SLR0142 PROTEIN"/>
    <property type="match status" value="1"/>
</dbReference>
<organism evidence="1 2">
    <name type="scientific">Corynebacterium poyangense</name>
    <dbReference type="NCBI Taxonomy" id="2684405"/>
    <lineage>
        <taxon>Bacteria</taxon>
        <taxon>Bacillati</taxon>
        <taxon>Actinomycetota</taxon>
        <taxon>Actinomycetes</taxon>
        <taxon>Mycobacteriales</taxon>
        <taxon>Corynebacteriaceae</taxon>
        <taxon>Corynebacterium</taxon>
    </lineage>
</organism>
<protein>
    <submittedName>
        <fullName evidence="1">DUF1275 domain-containing protein</fullName>
    </submittedName>
</protein>
<name>A0A7H0SPR4_9CORY</name>
<dbReference type="Pfam" id="PF06912">
    <property type="entry name" value="DUF1275"/>
    <property type="match status" value="1"/>
</dbReference>
<dbReference type="RefSeq" id="WP_187973853.1">
    <property type="nucleotide sequence ID" value="NZ_CP046884.1"/>
</dbReference>
<dbReference type="AlphaFoldDB" id="A0A7H0SPR4"/>
<evidence type="ECO:0000313" key="1">
    <source>
        <dbReference type="EMBL" id="QNQ90539.1"/>
    </source>
</evidence>
<reference evidence="1 2" key="1">
    <citation type="submission" date="2019-12" db="EMBL/GenBank/DDBJ databases">
        <title>Corynebacterium sp. nov., isolated from feces of the Anser Albifrons in China.</title>
        <authorList>
            <person name="Liu Q."/>
        </authorList>
    </citation>
    <scope>NUCLEOTIDE SEQUENCE [LARGE SCALE GENOMIC DNA]</scope>
    <source>
        <strain evidence="1 2">4H37-19</strain>
    </source>
</reference>
<keyword evidence="2" id="KW-1185">Reference proteome</keyword>
<accession>A0A7H0SPR4</accession>
<gene>
    <name evidence="1" type="ORF">GP475_07725</name>
</gene>
<evidence type="ECO:0000313" key="2">
    <source>
        <dbReference type="Proteomes" id="UP000516320"/>
    </source>
</evidence>
<dbReference type="KEGG" id="cpoy:GP475_07725"/>
<dbReference type="EMBL" id="CP046884">
    <property type="protein sequence ID" value="QNQ90539.1"/>
    <property type="molecule type" value="Genomic_DNA"/>
</dbReference>
<proteinExistence type="predicted"/>
<dbReference type="Proteomes" id="UP000516320">
    <property type="component" value="Chromosome"/>
</dbReference>
<sequence>MTEYRLGERLLAWYLSSITGFIDAIGFIYLGGFFLSFMSGNTTRMTASATEHLWGAAGKAAGLMALFLMGVMLGSVIRRTSERFLTADRSMEIVLGFVVVTSVISAVLVYYDYPSAAILTLSFVVGSMNSVFEKDGEVSISLTYATGTLVKTAQRFIGALFGENHKIWIHHLLLWMSLACGSILGGISYMHLNLNSVWIACGLICLGFIVTIITRQWRRYTGSEL</sequence>
<dbReference type="InterPro" id="IPR010699">
    <property type="entry name" value="DUF1275"/>
</dbReference>
<dbReference type="PANTHER" id="PTHR37314:SF4">
    <property type="entry name" value="UPF0700 TRANSMEMBRANE PROTEIN YOAK"/>
    <property type="match status" value="1"/>
</dbReference>